<sequence>MEIKDSDEDAERDDLQPKLTLEDINDLSDEDEENNLYTSILHHCSQASQITKLKDGFF</sequence>
<gene>
    <name evidence="2" type="ORF">PCASD_06930</name>
</gene>
<dbReference type="Proteomes" id="UP000235392">
    <property type="component" value="Unassembled WGS sequence"/>
</dbReference>
<organism evidence="2 3">
    <name type="scientific">Puccinia coronata f. sp. avenae</name>
    <dbReference type="NCBI Taxonomy" id="200324"/>
    <lineage>
        <taxon>Eukaryota</taxon>
        <taxon>Fungi</taxon>
        <taxon>Dikarya</taxon>
        <taxon>Basidiomycota</taxon>
        <taxon>Pucciniomycotina</taxon>
        <taxon>Pucciniomycetes</taxon>
        <taxon>Pucciniales</taxon>
        <taxon>Pucciniaceae</taxon>
        <taxon>Puccinia</taxon>
    </lineage>
</organism>
<dbReference type="AlphaFoldDB" id="A0A2N5V4S0"/>
<evidence type="ECO:0000313" key="3">
    <source>
        <dbReference type="Proteomes" id="UP000235392"/>
    </source>
</evidence>
<reference evidence="2 3" key="1">
    <citation type="submission" date="2017-11" db="EMBL/GenBank/DDBJ databases">
        <title>De novo assembly and phasing of dikaryotic genomes from two isolates of Puccinia coronata f. sp. avenae, the causal agent of oat crown rust.</title>
        <authorList>
            <person name="Miller M.E."/>
            <person name="Zhang Y."/>
            <person name="Omidvar V."/>
            <person name="Sperschneider J."/>
            <person name="Schwessinger B."/>
            <person name="Raley C."/>
            <person name="Palmer J.M."/>
            <person name="Garnica D."/>
            <person name="Upadhyaya N."/>
            <person name="Rathjen J."/>
            <person name="Taylor J.M."/>
            <person name="Park R.F."/>
            <person name="Dodds P.N."/>
            <person name="Hirsch C.D."/>
            <person name="Kianian S.F."/>
            <person name="Figueroa M."/>
        </authorList>
    </citation>
    <scope>NUCLEOTIDE SEQUENCE [LARGE SCALE GENOMIC DNA]</scope>
    <source>
        <strain evidence="2">12SD80</strain>
    </source>
</reference>
<proteinExistence type="predicted"/>
<name>A0A2N5V4S0_9BASI</name>
<accession>A0A2N5V4S0</accession>
<evidence type="ECO:0000256" key="1">
    <source>
        <dbReference type="SAM" id="MobiDB-lite"/>
    </source>
</evidence>
<protein>
    <submittedName>
        <fullName evidence="2">Uncharacterized protein</fullName>
    </submittedName>
</protein>
<comment type="caution">
    <text evidence="2">The sequence shown here is derived from an EMBL/GenBank/DDBJ whole genome shotgun (WGS) entry which is preliminary data.</text>
</comment>
<feature type="compositionally biased region" description="Acidic residues" evidence="1">
    <location>
        <begin position="1"/>
        <end position="12"/>
    </location>
</feature>
<evidence type="ECO:0000313" key="2">
    <source>
        <dbReference type="EMBL" id="PLW44992.1"/>
    </source>
</evidence>
<feature type="region of interest" description="Disordered" evidence="1">
    <location>
        <begin position="1"/>
        <end position="23"/>
    </location>
</feature>
<dbReference type="EMBL" id="PGCI01000052">
    <property type="protein sequence ID" value="PLW44992.1"/>
    <property type="molecule type" value="Genomic_DNA"/>
</dbReference>